<evidence type="ECO:0000313" key="8">
    <source>
        <dbReference type="Proteomes" id="UP000002012"/>
    </source>
</evidence>
<feature type="domain" description="Large ribosomal subunit protein uL24 C-terminal" evidence="6">
    <location>
        <begin position="42"/>
        <end position="106"/>
    </location>
</feature>
<dbReference type="OrthoDB" id="9807419at2"/>
<dbReference type="GO" id="GO:0005840">
    <property type="term" value="C:ribosome"/>
    <property type="evidence" value="ECO:0007669"/>
    <property type="project" value="UniProtKB-KW"/>
</dbReference>
<evidence type="ECO:0000256" key="3">
    <source>
        <dbReference type="ARBA" id="ARBA00023274"/>
    </source>
</evidence>
<dbReference type="EMBL" id="CP001968">
    <property type="protein sequence ID" value="ADD67183.1"/>
    <property type="molecule type" value="Genomic_DNA"/>
</dbReference>
<dbReference type="GO" id="GO:0019843">
    <property type="term" value="F:rRNA binding"/>
    <property type="evidence" value="ECO:0007669"/>
    <property type="project" value="UniProtKB-UniRule"/>
</dbReference>
<keyword evidence="5" id="KW-0699">rRNA-binding</keyword>
<dbReference type="CDD" id="cd06089">
    <property type="entry name" value="KOW_RPL26"/>
    <property type="match status" value="1"/>
</dbReference>
<dbReference type="AlphaFoldDB" id="D4H399"/>
<accession>D4H399</accession>
<organism evidence="7 8">
    <name type="scientific">Denitrovibrio acetiphilus (strain DSM 12809 / NBRC 114555 / N2460)</name>
    <dbReference type="NCBI Taxonomy" id="522772"/>
    <lineage>
        <taxon>Bacteria</taxon>
        <taxon>Pseudomonadati</taxon>
        <taxon>Deferribacterota</taxon>
        <taxon>Deferribacteres</taxon>
        <taxon>Deferribacterales</taxon>
        <taxon>Geovibrionaceae</taxon>
        <taxon>Denitrovibrio</taxon>
    </lineage>
</organism>
<dbReference type="HOGENOM" id="CLU_093315_2_3_0"/>
<dbReference type="STRING" id="522772.Dacet_0383"/>
<dbReference type="HAMAP" id="MF_01326_B">
    <property type="entry name" value="Ribosomal_uL24_B"/>
    <property type="match status" value="1"/>
</dbReference>
<dbReference type="InParanoid" id="D4H399"/>
<evidence type="ECO:0000256" key="2">
    <source>
        <dbReference type="ARBA" id="ARBA00022980"/>
    </source>
</evidence>
<dbReference type="Pfam" id="PF17136">
    <property type="entry name" value="ribosomal_L24"/>
    <property type="match status" value="1"/>
</dbReference>
<dbReference type="InterPro" id="IPR008991">
    <property type="entry name" value="Translation_prot_SH3-like_sf"/>
</dbReference>
<dbReference type="PANTHER" id="PTHR12903">
    <property type="entry name" value="MITOCHONDRIAL RIBOSOMAL PROTEIN L24"/>
    <property type="match status" value="1"/>
</dbReference>
<keyword evidence="5" id="KW-0694">RNA-binding</keyword>
<dbReference type="Proteomes" id="UP000002012">
    <property type="component" value="Chromosome"/>
</dbReference>
<reference evidence="7 8" key="1">
    <citation type="journal article" date="2010" name="Stand. Genomic Sci.">
        <title>Complete genome sequence of Denitrovibrio acetiphilus type strain (N2460).</title>
        <authorList>
            <person name="Kiss H."/>
            <person name="Lang E."/>
            <person name="Lapidus A."/>
            <person name="Copeland A."/>
            <person name="Nolan M."/>
            <person name="Glavina Del Rio T."/>
            <person name="Chen F."/>
            <person name="Lucas S."/>
            <person name="Tice H."/>
            <person name="Cheng J.F."/>
            <person name="Han C."/>
            <person name="Goodwin L."/>
            <person name="Pitluck S."/>
            <person name="Liolios K."/>
            <person name="Pati A."/>
            <person name="Ivanova N."/>
            <person name="Mavromatis K."/>
            <person name="Chen A."/>
            <person name="Palaniappan K."/>
            <person name="Land M."/>
            <person name="Hauser L."/>
            <person name="Chang Y.J."/>
            <person name="Jeffries C.D."/>
            <person name="Detter J.C."/>
            <person name="Brettin T."/>
            <person name="Spring S."/>
            <person name="Rohde M."/>
            <person name="Goker M."/>
            <person name="Woyke T."/>
            <person name="Bristow J."/>
            <person name="Eisen J.A."/>
            <person name="Markowitz V."/>
            <person name="Hugenholtz P."/>
            <person name="Kyrpides N.C."/>
            <person name="Klenk H.P."/>
        </authorList>
    </citation>
    <scope>NUCLEOTIDE SEQUENCE [LARGE SCALE GENOMIC DNA]</scope>
    <source>
        <strain evidence="8">DSM 12809 / NBRC 114555 / N2460</strain>
    </source>
</reference>
<dbReference type="eggNOG" id="COG0198">
    <property type="taxonomic scope" value="Bacteria"/>
</dbReference>
<dbReference type="InterPro" id="IPR057264">
    <property type="entry name" value="Ribosomal_uL24_C"/>
</dbReference>
<evidence type="ECO:0000256" key="5">
    <source>
        <dbReference type="HAMAP-Rule" id="MF_01326"/>
    </source>
</evidence>
<dbReference type="GO" id="GO:1990904">
    <property type="term" value="C:ribonucleoprotein complex"/>
    <property type="evidence" value="ECO:0007669"/>
    <property type="project" value="UniProtKB-KW"/>
</dbReference>
<dbReference type="NCBIfam" id="TIGR01079">
    <property type="entry name" value="rplX_bact"/>
    <property type="match status" value="1"/>
</dbReference>
<keyword evidence="8" id="KW-1185">Reference proteome</keyword>
<dbReference type="SUPFAM" id="SSF50104">
    <property type="entry name" value="Translation proteins SH3-like domain"/>
    <property type="match status" value="1"/>
</dbReference>
<dbReference type="KEGG" id="dap:Dacet_0383"/>
<dbReference type="InterPro" id="IPR003256">
    <property type="entry name" value="Ribosomal_uL24"/>
</dbReference>
<keyword evidence="3 5" id="KW-0687">Ribonucleoprotein</keyword>
<name>D4H399_DENA2</name>
<evidence type="ECO:0000256" key="4">
    <source>
        <dbReference type="ARBA" id="ARBA00035206"/>
    </source>
</evidence>
<dbReference type="Gene3D" id="2.30.30.30">
    <property type="match status" value="1"/>
</dbReference>
<comment type="function">
    <text evidence="5">One of the proteins that surrounds the polypeptide exit tunnel on the outside of the subunit.</text>
</comment>
<keyword evidence="2 5" id="KW-0689">Ribosomal protein</keyword>
<sequence>MNVKLKLKTDDPVIVTTGKDKGTKSKVVKLDKADGKVICENVNVSKKHMKPNQFNPDGGIMDKPMPLNISNVAYYCSKCSKGVKLGIKVLESGKKVRFCRSCGEIIDKD</sequence>
<dbReference type="FunCoup" id="D4H399">
    <property type="interactions" value="558"/>
</dbReference>
<dbReference type="GO" id="GO:0003735">
    <property type="term" value="F:structural constituent of ribosome"/>
    <property type="evidence" value="ECO:0007669"/>
    <property type="project" value="InterPro"/>
</dbReference>
<comment type="similarity">
    <text evidence="1 5">Belongs to the universal ribosomal protein uL24 family.</text>
</comment>
<gene>
    <name evidence="5" type="primary">rplX</name>
    <name evidence="7" type="ordered locus">Dacet_0383</name>
</gene>
<evidence type="ECO:0000313" key="7">
    <source>
        <dbReference type="EMBL" id="ADD67183.1"/>
    </source>
</evidence>
<dbReference type="GO" id="GO:0006412">
    <property type="term" value="P:translation"/>
    <property type="evidence" value="ECO:0007669"/>
    <property type="project" value="UniProtKB-UniRule"/>
</dbReference>
<comment type="subunit">
    <text evidence="5">Part of the 50S ribosomal subunit.</text>
</comment>
<proteinExistence type="inferred from homology"/>
<protein>
    <recommendedName>
        <fullName evidence="4 5">Large ribosomal subunit protein uL24</fullName>
    </recommendedName>
</protein>
<dbReference type="InterPro" id="IPR014722">
    <property type="entry name" value="Rib_uL2_dom2"/>
</dbReference>
<evidence type="ECO:0000256" key="1">
    <source>
        <dbReference type="ARBA" id="ARBA00010618"/>
    </source>
</evidence>
<dbReference type="InterPro" id="IPR041988">
    <property type="entry name" value="Ribosomal_uL24_KOW"/>
</dbReference>
<dbReference type="RefSeq" id="WP_013009727.1">
    <property type="nucleotide sequence ID" value="NC_013943.1"/>
</dbReference>
<evidence type="ECO:0000259" key="6">
    <source>
        <dbReference type="Pfam" id="PF17136"/>
    </source>
</evidence>
<comment type="function">
    <text evidence="5">One of two assembly initiator proteins, it binds directly to the 5'-end of the 23S rRNA, where it nucleates assembly of the 50S subunit.</text>
</comment>
<dbReference type="PaxDb" id="522772-Dacet_0383"/>